<evidence type="ECO:0000313" key="1">
    <source>
        <dbReference type="EMBL" id="GIY53177.1"/>
    </source>
</evidence>
<proteinExistence type="predicted"/>
<name>A0AAV4U5Z6_9ARAC</name>
<protein>
    <submittedName>
        <fullName evidence="1">Uncharacterized protein</fullName>
    </submittedName>
</protein>
<organism evidence="1 2">
    <name type="scientific">Caerostris darwini</name>
    <dbReference type="NCBI Taxonomy" id="1538125"/>
    <lineage>
        <taxon>Eukaryota</taxon>
        <taxon>Metazoa</taxon>
        <taxon>Ecdysozoa</taxon>
        <taxon>Arthropoda</taxon>
        <taxon>Chelicerata</taxon>
        <taxon>Arachnida</taxon>
        <taxon>Araneae</taxon>
        <taxon>Araneomorphae</taxon>
        <taxon>Entelegynae</taxon>
        <taxon>Araneoidea</taxon>
        <taxon>Araneidae</taxon>
        <taxon>Caerostris</taxon>
    </lineage>
</organism>
<comment type="caution">
    <text evidence="1">The sequence shown here is derived from an EMBL/GenBank/DDBJ whole genome shotgun (WGS) entry which is preliminary data.</text>
</comment>
<gene>
    <name evidence="1" type="ORF">CDAR_51151</name>
</gene>
<dbReference type="Proteomes" id="UP001054837">
    <property type="component" value="Unassembled WGS sequence"/>
</dbReference>
<keyword evidence="2" id="KW-1185">Reference proteome</keyword>
<dbReference type="AlphaFoldDB" id="A0AAV4U5Z6"/>
<accession>A0AAV4U5Z6</accession>
<dbReference type="EMBL" id="BPLQ01010742">
    <property type="protein sequence ID" value="GIY53177.1"/>
    <property type="molecule type" value="Genomic_DNA"/>
</dbReference>
<reference evidence="1 2" key="1">
    <citation type="submission" date="2021-06" db="EMBL/GenBank/DDBJ databases">
        <title>Caerostris darwini draft genome.</title>
        <authorList>
            <person name="Kono N."/>
            <person name="Arakawa K."/>
        </authorList>
    </citation>
    <scope>NUCLEOTIDE SEQUENCE [LARGE SCALE GENOMIC DNA]</scope>
</reference>
<evidence type="ECO:0000313" key="2">
    <source>
        <dbReference type="Proteomes" id="UP001054837"/>
    </source>
</evidence>
<sequence>MNSGRILFIGKAAQYLKKNGFSIFEFSNTGGKWVGSKKVKKVIPLRRVVLSKRLPLNSGQESQRDATSSSKQAYLFHLRNWKFEAGACG</sequence>